<protein>
    <recommendedName>
        <fullName evidence="2">SpoVT-AbrB domain-containing protein</fullName>
    </recommendedName>
</protein>
<evidence type="ECO:0000313" key="3">
    <source>
        <dbReference type="EMBL" id="GAY24340.1"/>
    </source>
</evidence>
<dbReference type="Proteomes" id="UP000221538">
    <property type="component" value="Unassembled WGS sequence"/>
</dbReference>
<dbReference type="InterPro" id="IPR007159">
    <property type="entry name" value="SpoVT-AbrB_dom"/>
</dbReference>
<gene>
    <name evidence="3" type="ORF">SFOMI_4920</name>
</gene>
<dbReference type="GO" id="GO:0003677">
    <property type="term" value="F:DNA binding"/>
    <property type="evidence" value="ECO:0007669"/>
    <property type="project" value="UniProtKB-UniRule"/>
</dbReference>
<sequence length="83" mass="8998">MNALTVTARGQITLKKDLLQHLGIHPGDKLCIDKMPGGEIRIRAERPSGSIADFCGSLKREGQPSLSIEEMNEIIGKGWAGEL</sequence>
<dbReference type="EMBL" id="BEWI01000032">
    <property type="protein sequence ID" value="GAY24340.1"/>
    <property type="molecule type" value="Genomic_DNA"/>
</dbReference>
<dbReference type="RefSeq" id="WP_099186822.1">
    <property type="nucleotide sequence ID" value="NZ_BEWI01000032.1"/>
</dbReference>
<evidence type="ECO:0000313" key="4">
    <source>
        <dbReference type="Proteomes" id="UP000221538"/>
    </source>
</evidence>
<keyword evidence="1" id="KW-0238">DNA-binding</keyword>
<reference evidence="3 4" key="1">
    <citation type="journal article" date="2013" name="Biodegradation">
        <title>Occurrence of 4-tert-butylphenol (4-t-BP) biodegradation in an aquatic sample caused by the presence of Spirodela polyrrhiza and isolation of a 4-t-BP-utilizing bacterium.</title>
        <authorList>
            <person name="Ogata Y."/>
            <person name="Toyama T."/>
            <person name="Yu N."/>
            <person name="Wang X."/>
            <person name="Sei K."/>
            <person name="Ike M."/>
        </authorList>
    </citation>
    <scope>NUCLEOTIDE SEQUENCE [LARGE SCALE GENOMIC DNA]</scope>
    <source>
        <strain evidence="3 4">OMI</strain>
    </source>
</reference>
<proteinExistence type="predicted"/>
<dbReference type="SUPFAM" id="SSF89447">
    <property type="entry name" value="AbrB/MazE/MraZ-like"/>
    <property type="match status" value="1"/>
</dbReference>
<accession>A0A292ZN87</accession>
<feature type="domain" description="SpoVT-AbrB" evidence="2">
    <location>
        <begin position="1"/>
        <end position="47"/>
    </location>
</feature>
<organism evidence="3 4">
    <name type="scientific">Sphingobium fuliginis (strain ATCC 27551)</name>
    <dbReference type="NCBI Taxonomy" id="336203"/>
    <lineage>
        <taxon>Bacteria</taxon>
        <taxon>Pseudomonadati</taxon>
        <taxon>Pseudomonadota</taxon>
        <taxon>Alphaproteobacteria</taxon>
        <taxon>Sphingomonadales</taxon>
        <taxon>Sphingomonadaceae</taxon>
        <taxon>Sphingobium</taxon>
    </lineage>
</organism>
<dbReference type="Gene3D" id="2.10.260.10">
    <property type="match status" value="1"/>
</dbReference>
<evidence type="ECO:0000256" key="1">
    <source>
        <dbReference type="PROSITE-ProRule" id="PRU01076"/>
    </source>
</evidence>
<name>A0A292ZN87_SPHSA</name>
<dbReference type="PROSITE" id="PS51740">
    <property type="entry name" value="SPOVT_ABRB"/>
    <property type="match status" value="1"/>
</dbReference>
<dbReference type="InterPro" id="IPR037914">
    <property type="entry name" value="SpoVT-AbrB_sf"/>
</dbReference>
<evidence type="ECO:0000259" key="2">
    <source>
        <dbReference type="PROSITE" id="PS51740"/>
    </source>
</evidence>
<dbReference type="AlphaFoldDB" id="A0A292ZN87"/>
<dbReference type="SMART" id="SM00966">
    <property type="entry name" value="SpoVT_AbrB"/>
    <property type="match status" value="1"/>
</dbReference>
<reference evidence="3 4" key="2">
    <citation type="journal article" date="2013" name="Environ. Sci. Technol.">
        <title>The 4-tert-butylphenol-utilizing bacterium Sphingobium fuliginis OMI can degrade bisphenols via phenolic ring hydroxylation and meta-cleavage pathway.</title>
        <authorList>
            <person name="Ogata Y."/>
            <person name="Goda S."/>
            <person name="Toyama T."/>
            <person name="Sei K."/>
            <person name="Ike M."/>
        </authorList>
    </citation>
    <scope>NUCLEOTIDE SEQUENCE [LARGE SCALE GENOMIC DNA]</scope>
    <source>
        <strain evidence="3 4">OMI</strain>
    </source>
</reference>
<comment type="caution">
    <text evidence="3">The sequence shown here is derived from an EMBL/GenBank/DDBJ whole genome shotgun (WGS) entry which is preliminary data.</text>
</comment>